<name>A0A645ANY0_9ZZZZ</name>
<evidence type="ECO:0000259" key="1">
    <source>
        <dbReference type="Pfam" id="PF19289"/>
    </source>
</evidence>
<proteinExistence type="predicted"/>
<organism evidence="3">
    <name type="scientific">bioreactor metagenome</name>
    <dbReference type="NCBI Taxonomy" id="1076179"/>
    <lineage>
        <taxon>unclassified sequences</taxon>
        <taxon>metagenomes</taxon>
        <taxon>ecological metagenomes</taxon>
    </lineage>
</organism>
<sequence length="426" mass="47937">MLTQLIEQLNKSKLDGFKIIHTQTTAHEFFFIGRQLDMNRRKDVEHTLLTVYKALEDGKYLGSASQEIHPNQTTTERQKIIDQLVYSAGFVKNPFYHLAGKQPNSLPEEKPADALPVAEAIIDAVKQVTEYADQNINSYEVFVNEKKVRIINSNGVDVAYRTLDSQLEIIINAKKDGQEIEIYRNYLFGTCDQAYLTKEIQKTLLIGKDRTEAGNTPNLKRFTVLLGGTNAVKLLSYYTDMTNVGNVYTQVSNYQLGKAIMNPGSGDPITLQAAAALPNSSRNAPYDEDGNFLHDRVLISNNICQDFWGSEQHSQYVNQSQAGIYRNFIFAAGRESKAEFLKQPYLQAVEFSDFQCDFATGDFAGEIRLAYYFDGKDVKPVTGGSISGNIKDVESELRLSQERQQYNNYLIPEFLCLTDVGVTGIE</sequence>
<dbReference type="InterPro" id="IPR045569">
    <property type="entry name" value="Metalloprtase-TldD/E_C"/>
</dbReference>
<dbReference type="PANTHER" id="PTHR43421:SF1">
    <property type="entry name" value="METALLOPROTEASE PMBA"/>
    <property type="match status" value="1"/>
</dbReference>
<reference evidence="3" key="1">
    <citation type="submission" date="2019-08" db="EMBL/GenBank/DDBJ databases">
        <authorList>
            <person name="Kucharzyk K."/>
            <person name="Murdoch R.W."/>
            <person name="Higgins S."/>
            <person name="Loffler F."/>
        </authorList>
    </citation>
    <scope>NUCLEOTIDE SEQUENCE</scope>
</reference>
<dbReference type="GO" id="GO:0006508">
    <property type="term" value="P:proteolysis"/>
    <property type="evidence" value="ECO:0007669"/>
    <property type="project" value="InterPro"/>
</dbReference>
<feature type="domain" description="Metalloprotease TldD/E C-terminal" evidence="1">
    <location>
        <begin position="221"/>
        <end position="415"/>
    </location>
</feature>
<accession>A0A645ANY0</accession>
<dbReference type="InterPro" id="IPR047657">
    <property type="entry name" value="PmbA"/>
</dbReference>
<dbReference type="InterPro" id="IPR036059">
    <property type="entry name" value="TldD/PmbA_sf"/>
</dbReference>
<dbReference type="PANTHER" id="PTHR43421">
    <property type="entry name" value="METALLOPROTEASE PMBA"/>
    <property type="match status" value="1"/>
</dbReference>
<feature type="domain" description="Metalloprotease TldD/E central" evidence="2">
    <location>
        <begin position="110"/>
        <end position="178"/>
    </location>
</feature>
<dbReference type="AlphaFoldDB" id="A0A645ANY0"/>
<evidence type="ECO:0000259" key="2">
    <source>
        <dbReference type="Pfam" id="PF19290"/>
    </source>
</evidence>
<dbReference type="GO" id="GO:0008237">
    <property type="term" value="F:metallopeptidase activity"/>
    <property type="evidence" value="ECO:0007669"/>
    <property type="project" value="InterPro"/>
</dbReference>
<dbReference type="EMBL" id="VSSQ01014886">
    <property type="protein sequence ID" value="MPM54616.1"/>
    <property type="molecule type" value="Genomic_DNA"/>
</dbReference>
<dbReference type="SUPFAM" id="SSF111283">
    <property type="entry name" value="Putative modulator of DNA gyrase, PmbA/TldD"/>
    <property type="match status" value="1"/>
</dbReference>
<dbReference type="Pfam" id="PF19289">
    <property type="entry name" value="PmbA_TldD_3rd"/>
    <property type="match status" value="1"/>
</dbReference>
<dbReference type="Pfam" id="PF19290">
    <property type="entry name" value="PmbA_TldD_2nd"/>
    <property type="match status" value="1"/>
</dbReference>
<evidence type="ECO:0000313" key="3">
    <source>
        <dbReference type="EMBL" id="MPM54616.1"/>
    </source>
</evidence>
<dbReference type="GO" id="GO:0005829">
    <property type="term" value="C:cytosol"/>
    <property type="evidence" value="ECO:0007669"/>
    <property type="project" value="TreeGrafter"/>
</dbReference>
<evidence type="ECO:0008006" key="4">
    <source>
        <dbReference type="Google" id="ProtNLM"/>
    </source>
</evidence>
<protein>
    <recommendedName>
        <fullName evidence="4">Metalloprotease PmbA</fullName>
    </recommendedName>
</protein>
<dbReference type="InterPro" id="IPR045570">
    <property type="entry name" value="Metalloprtase-TldD/E_cen_dom"/>
</dbReference>
<gene>
    <name evidence="3" type="ORF">SDC9_101395</name>
</gene>
<comment type="caution">
    <text evidence="3">The sequence shown here is derived from an EMBL/GenBank/DDBJ whole genome shotgun (WGS) entry which is preliminary data.</text>
</comment>